<evidence type="ECO:0000256" key="4">
    <source>
        <dbReference type="SAM" id="Coils"/>
    </source>
</evidence>
<name>A0AAD9ZQA2_9ROSI</name>
<feature type="coiled-coil region" evidence="4">
    <location>
        <begin position="129"/>
        <end position="156"/>
    </location>
</feature>
<dbReference type="GO" id="GO:0005634">
    <property type="term" value="C:nucleus"/>
    <property type="evidence" value="ECO:0007669"/>
    <property type="project" value="TreeGrafter"/>
</dbReference>
<dbReference type="AlphaFoldDB" id="A0AAD9ZQA2"/>
<keyword evidence="2" id="KW-0804">Transcription</keyword>
<dbReference type="InterPro" id="IPR052483">
    <property type="entry name" value="bZIP_transcription_regulators"/>
</dbReference>
<dbReference type="GO" id="GO:0003677">
    <property type="term" value="F:DNA binding"/>
    <property type="evidence" value="ECO:0007669"/>
    <property type="project" value="TreeGrafter"/>
</dbReference>
<sequence>MEGTGSKNIVHRLLPNPFTLLSNKNRGTAPACEVCPTTDFERVVAHGGQDPENAYDKKLKRALASKKYSHKYKLQQHKYVEHLEAKAKALQTEIAIKVPRIKYVECHRSLLQVENGTLKQKLNTCSGEKSFKEAQYAELKKEKDELKQLYAYQQQMRLNLHKMNFPFGSS</sequence>
<evidence type="ECO:0008006" key="7">
    <source>
        <dbReference type="Google" id="ProtNLM"/>
    </source>
</evidence>
<accession>A0AAD9ZQA2</accession>
<dbReference type="GO" id="GO:0045893">
    <property type="term" value="P:positive regulation of DNA-templated transcription"/>
    <property type="evidence" value="ECO:0007669"/>
    <property type="project" value="TreeGrafter"/>
</dbReference>
<dbReference type="PANTHER" id="PTHR46391:SF21">
    <property type="entry name" value="BZIP DOMAIN-CONTAINING PROTEIN"/>
    <property type="match status" value="1"/>
</dbReference>
<keyword evidence="4" id="KW-0175">Coiled coil</keyword>
<evidence type="ECO:0000313" key="5">
    <source>
        <dbReference type="EMBL" id="KAK3188715.1"/>
    </source>
</evidence>
<comment type="caution">
    <text evidence="5">The sequence shown here is derived from an EMBL/GenBank/DDBJ whole genome shotgun (WGS) entry which is preliminary data.</text>
</comment>
<dbReference type="PANTHER" id="PTHR46391">
    <property type="entry name" value="BASIC LEUCINE ZIPPER 34"/>
    <property type="match status" value="1"/>
</dbReference>
<dbReference type="EMBL" id="JANJYJ010000009">
    <property type="protein sequence ID" value="KAK3188715.1"/>
    <property type="molecule type" value="Genomic_DNA"/>
</dbReference>
<keyword evidence="1" id="KW-0805">Transcription regulation</keyword>
<keyword evidence="3" id="KW-0539">Nucleus</keyword>
<protein>
    <recommendedName>
        <fullName evidence="7">BZIP domain-containing protein</fullName>
    </recommendedName>
</protein>
<dbReference type="Proteomes" id="UP001281410">
    <property type="component" value="Unassembled WGS sequence"/>
</dbReference>
<evidence type="ECO:0000256" key="2">
    <source>
        <dbReference type="ARBA" id="ARBA00023163"/>
    </source>
</evidence>
<proteinExistence type="predicted"/>
<keyword evidence="6" id="KW-1185">Reference proteome</keyword>
<evidence type="ECO:0000256" key="3">
    <source>
        <dbReference type="ARBA" id="ARBA00023242"/>
    </source>
</evidence>
<evidence type="ECO:0000256" key="1">
    <source>
        <dbReference type="ARBA" id="ARBA00023015"/>
    </source>
</evidence>
<reference evidence="5" key="1">
    <citation type="journal article" date="2023" name="Plant J.">
        <title>Genome sequences and population genomics provide insights into the demographic history, inbreeding, and mutation load of two 'living fossil' tree species of Dipteronia.</title>
        <authorList>
            <person name="Feng Y."/>
            <person name="Comes H.P."/>
            <person name="Chen J."/>
            <person name="Zhu S."/>
            <person name="Lu R."/>
            <person name="Zhang X."/>
            <person name="Li P."/>
            <person name="Qiu J."/>
            <person name="Olsen K.M."/>
            <person name="Qiu Y."/>
        </authorList>
    </citation>
    <scope>NUCLEOTIDE SEQUENCE</scope>
    <source>
        <strain evidence="5">NBL</strain>
    </source>
</reference>
<evidence type="ECO:0000313" key="6">
    <source>
        <dbReference type="Proteomes" id="UP001281410"/>
    </source>
</evidence>
<organism evidence="5 6">
    <name type="scientific">Dipteronia sinensis</name>
    <dbReference type="NCBI Taxonomy" id="43782"/>
    <lineage>
        <taxon>Eukaryota</taxon>
        <taxon>Viridiplantae</taxon>
        <taxon>Streptophyta</taxon>
        <taxon>Embryophyta</taxon>
        <taxon>Tracheophyta</taxon>
        <taxon>Spermatophyta</taxon>
        <taxon>Magnoliopsida</taxon>
        <taxon>eudicotyledons</taxon>
        <taxon>Gunneridae</taxon>
        <taxon>Pentapetalae</taxon>
        <taxon>rosids</taxon>
        <taxon>malvids</taxon>
        <taxon>Sapindales</taxon>
        <taxon>Sapindaceae</taxon>
        <taxon>Hippocastanoideae</taxon>
        <taxon>Acereae</taxon>
        <taxon>Dipteronia</taxon>
    </lineage>
</organism>
<gene>
    <name evidence="5" type="ORF">Dsin_028276</name>
</gene>